<proteinExistence type="predicted"/>
<feature type="non-terminal residue" evidence="2">
    <location>
        <position position="1"/>
    </location>
</feature>
<organism evidence="2 3">
    <name type="scientific">Cymbomonas tetramitiformis</name>
    <dbReference type="NCBI Taxonomy" id="36881"/>
    <lineage>
        <taxon>Eukaryota</taxon>
        <taxon>Viridiplantae</taxon>
        <taxon>Chlorophyta</taxon>
        <taxon>Pyramimonadophyceae</taxon>
        <taxon>Pyramimonadales</taxon>
        <taxon>Pyramimonadaceae</taxon>
        <taxon>Cymbomonas</taxon>
    </lineage>
</organism>
<evidence type="ECO:0000313" key="2">
    <source>
        <dbReference type="EMBL" id="KAK3260818.1"/>
    </source>
</evidence>
<keyword evidence="3" id="KW-1185">Reference proteome</keyword>
<dbReference type="EMBL" id="LGRX02017403">
    <property type="protein sequence ID" value="KAK3260818.1"/>
    <property type="molecule type" value="Genomic_DNA"/>
</dbReference>
<sequence>YLWNKMESLGNMLRPSWIFGSRSKYQRIKSPFQDPVQKHQIRIEGMMDETANKVAYSFLALLWAMTIWVLLTLGSQIRLIMGPDAETDLIKAWAMTFMFEQFGIKALKLMMVRSTGRIVSKQYDKVMTGGELYDIIEWYEAYAMNFKLAYFPVEQDADAFFGNVML</sequence>
<gene>
    <name evidence="2" type="ORF">CYMTET_30243</name>
</gene>
<feature type="transmembrane region" description="Helical" evidence="1">
    <location>
        <begin position="54"/>
        <end position="73"/>
    </location>
</feature>
<reference evidence="2 3" key="1">
    <citation type="journal article" date="2015" name="Genome Biol. Evol.">
        <title>Comparative Genomics of a Bacterivorous Green Alga Reveals Evolutionary Causalities and Consequences of Phago-Mixotrophic Mode of Nutrition.</title>
        <authorList>
            <person name="Burns J.A."/>
            <person name="Paasch A."/>
            <person name="Narechania A."/>
            <person name="Kim E."/>
        </authorList>
    </citation>
    <scope>NUCLEOTIDE SEQUENCE [LARGE SCALE GENOMIC DNA]</scope>
    <source>
        <strain evidence="2 3">PLY_AMNH</strain>
    </source>
</reference>
<name>A0AAE0FJN6_9CHLO</name>
<dbReference type="Proteomes" id="UP001190700">
    <property type="component" value="Unassembled WGS sequence"/>
</dbReference>
<protein>
    <submittedName>
        <fullName evidence="2">Uncharacterized protein</fullName>
    </submittedName>
</protein>
<evidence type="ECO:0000313" key="3">
    <source>
        <dbReference type="Proteomes" id="UP001190700"/>
    </source>
</evidence>
<dbReference type="AlphaFoldDB" id="A0AAE0FJN6"/>
<comment type="caution">
    <text evidence="2">The sequence shown here is derived from an EMBL/GenBank/DDBJ whole genome shotgun (WGS) entry which is preliminary data.</text>
</comment>
<keyword evidence="1" id="KW-0812">Transmembrane</keyword>
<evidence type="ECO:0000256" key="1">
    <source>
        <dbReference type="SAM" id="Phobius"/>
    </source>
</evidence>
<keyword evidence="1" id="KW-0472">Membrane</keyword>
<keyword evidence="1" id="KW-1133">Transmembrane helix</keyword>
<accession>A0AAE0FJN6</accession>